<reference evidence="4 5" key="1">
    <citation type="submission" date="2016-01" db="EMBL/GenBank/DDBJ databases">
        <title>Whole genome sequence and analysis of Micromonospora rosaria DSM 803, which can produce antibacterial substance rosamicin.</title>
        <authorList>
            <person name="Yang H."/>
            <person name="He X."/>
            <person name="Zhu D."/>
        </authorList>
    </citation>
    <scope>NUCLEOTIDE SEQUENCE [LARGE SCALE GENOMIC DNA]</scope>
    <source>
        <strain evidence="4 5">DSM 803</strain>
    </source>
</reference>
<dbReference type="InterPro" id="IPR000674">
    <property type="entry name" value="Ald_Oxase/Xan_DH_a/b"/>
</dbReference>
<dbReference type="InterPro" id="IPR037165">
    <property type="entry name" value="AldOxase/xan_DH_Mopterin-bd_sf"/>
</dbReference>
<dbReference type="OrthoDB" id="8428274at2"/>
<evidence type="ECO:0000259" key="3">
    <source>
        <dbReference type="SMART" id="SM01008"/>
    </source>
</evidence>
<sequence>MTVSPLGRDIDRVDGRAKVTGAARYSADYPASDPSARVAHAYLVTSTIARGSISAMDTVAAQNAPGVIGVYSPFHKLGLQPVPGAGENYAPLQDTRVRFRGQIIGMVVAETSGQAREAAGLITTTYDEQRPRTSLADEPRVPAAVAPGHPPASVTVLAPGVASIEAAFAASDVVVEASFHQPTQHAVPMEPHAVLAEWNSDHTQLTLYSGAQLPHIAALGAAIRLGISPTGVRVITPYVGGGFGSRVVPWYDVPLAAAAARQLNRPVRLVLPREQVFTVIGHRSAVDQTIKLGASRDGVLNAVSHTSDAVMPFVGYWSMRPAIETSAVLYKTPNLHVDERQVMLDVPPTCAMRAPNEAPGAFALETAMDELAVATGIDPVELRLRNYATTVPGTDVRWSSKHLDDCYRVGARRFGWSARRARPGSRVDGQWLVGMGMATAIYPGRRIPDPVQARVRLLDDGTALVSSATADLGTGATTLLAITGAHELGLPLRRVRPELGDTALPQGAPAVGSMATASTVPAVEAAVHAVVAELIRVAVTDPQSPWHGANSEELTYEKGQLRGRGRSMPFERLLTTVGRRNVEATATVQPGPEATEYRFHSFGAHFCEVRVNRYTGEPRVTRFTTVVDAGRIVNAQAARSQLVGGVIFGIGHALLEDNPLELDTGRLAGSNLADYMVPVNADIPAIDVHFLDRPDPVINHLGARGLGELGTVGSAAAVGNAIYNATGKRIRSLPITLDKLL</sequence>
<name>A0A136PMW2_9ACTN</name>
<keyword evidence="1" id="KW-0500">Molybdenum</keyword>
<dbReference type="GO" id="GO:0016491">
    <property type="term" value="F:oxidoreductase activity"/>
    <property type="evidence" value="ECO:0007669"/>
    <property type="project" value="UniProtKB-KW"/>
</dbReference>
<evidence type="ECO:0000256" key="1">
    <source>
        <dbReference type="ARBA" id="ARBA00022505"/>
    </source>
</evidence>
<dbReference type="Pfam" id="PF01315">
    <property type="entry name" value="Ald_Xan_dh_C"/>
    <property type="match status" value="1"/>
</dbReference>
<dbReference type="AlphaFoldDB" id="A0A136PMW2"/>
<dbReference type="InterPro" id="IPR046867">
    <property type="entry name" value="AldOxase/xan_DH_MoCoBD2"/>
</dbReference>
<dbReference type="SMART" id="SM01008">
    <property type="entry name" value="Ald_Xan_dh_C"/>
    <property type="match status" value="1"/>
</dbReference>
<organism evidence="4 5">
    <name type="scientific">Micromonospora rosaria</name>
    <dbReference type="NCBI Taxonomy" id="47874"/>
    <lineage>
        <taxon>Bacteria</taxon>
        <taxon>Bacillati</taxon>
        <taxon>Actinomycetota</taxon>
        <taxon>Actinomycetes</taxon>
        <taxon>Micromonosporales</taxon>
        <taxon>Micromonosporaceae</taxon>
        <taxon>Micromonospora</taxon>
    </lineage>
</organism>
<dbReference type="Proteomes" id="UP000070620">
    <property type="component" value="Unassembled WGS sequence"/>
</dbReference>
<dbReference type="InterPro" id="IPR036856">
    <property type="entry name" value="Ald_Oxase/Xan_DH_a/b_sf"/>
</dbReference>
<proteinExistence type="predicted"/>
<dbReference type="InterPro" id="IPR016208">
    <property type="entry name" value="Ald_Oxase/xanthine_DH-like"/>
</dbReference>
<evidence type="ECO:0000256" key="2">
    <source>
        <dbReference type="ARBA" id="ARBA00023002"/>
    </source>
</evidence>
<dbReference type="SUPFAM" id="SSF54665">
    <property type="entry name" value="CO dehydrogenase molybdoprotein N-domain-like"/>
    <property type="match status" value="1"/>
</dbReference>
<dbReference type="Pfam" id="PF20256">
    <property type="entry name" value="MoCoBD_2"/>
    <property type="match status" value="1"/>
</dbReference>
<dbReference type="GO" id="GO:0005506">
    <property type="term" value="F:iron ion binding"/>
    <property type="evidence" value="ECO:0007669"/>
    <property type="project" value="InterPro"/>
</dbReference>
<gene>
    <name evidence="4" type="ORF">AWW66_22495</name>
</gene>
<dbReference type="RefSeq" id="WP_067369968.1">
    <property type="nucleotide sequence ID" value="NZ_JBIUBN010000035.1"/>
</dbReference>
<keyword evidence="2" id="KW-0560">Oxidoreductase</keyword>
<dbReference type="SUPFAM" id="SSF56003">
    <property type="entry name" value="Molybdenum cofactor-binding domain"/>
    <property type="match status" value="1"/>
</dbReference>
<dbReference type="PANTHER" id="PTHR11908">
    <property type="entry name" value="XANTHINE DEHYDROGENASE"/>
    <property type="match status" value="1"/>
</dbReference>
<dbReference type="EMBL" id="LRQV01000098">
    <property type="protein sequence ID" value="KXK59753.1"/>
    <property type="molecule type" value="Genomic_DNA"/>
</dbReference>
<accession>A0A136PMW2</accession>
<dbReference type="Gene3D" id="3.90.1170.50">
    <property type="entry name" value="Aldehyde oxidase/xanthine dehydrogenase, a/b hammerhead"/>
    <property type="match status" value="1"/>
</dbReference>
<evidence type="ECO:0000313" key="5">
    <source>
        <dbReference type="Proteomes" id="UP000070620"/>
    </source>
</evidence>
<feature type="domain" description="Aldehyde oxidase/xanthine dehydrogenase a/b hammerhead" evidence="3">
    <location>
        <begin position="20"/>
        <end position="130"/>
    </location>
</feature>
<dbReference type="InterPro" id="IPR008274">
    <property type="entry name" value="AldOxase/xan_DH_MoCoBD1"/>
</dbReference>
<dbReference type="PANTHER" id="PTHR11908:SF132">
    <property type="entry name" value="ALDEHYDE OXIDASE 1-RELATED"/>
    <property type="match status" value="1"/>
</dbReference>
<protein>
    <recommendedName>
        <fullName evidence="3">Aldehyde oxidase/xanthine dehydrogenase a/b hammerhead domain-containing protein</fullName>
    </recommendedName>
</protein>
<keyword evidence="5" id="KW-1185">Reference proteome</keyword>
<dbReference type="Pfam" id="PF02738">
    <property type="entry name" value="MoCoBD_1"/>
    <property type="match status" value="1"/>
</dbReference>
<comment type="caution">
    <text evidence="4">The sequence shown here is derived from an EMBL/GenBank/DDBJ whole genome shotgun (WGS) entry which is preliminary data.</text>
</comment>
<evidence type="ECO:0000313" key="4">
    <source>
        <dbReference type="EMBL" id="KXK59753.1"/>
    </source>
</evidence>
<dbReference type="Gene3D" id="3.30.365.10">
    <property type="entry name" value="Aldehyde oxidase/xanthine dehydrogenase, molybdopterin binding domain"/>
    <property type="match status" value="4"/>
</dbReference>